<evidence type="ECO:0000313" key="4">
    <source>
        <dbReference type="EMBL" id="SEP20868.1"/>
    </source>
</evidence>
<dbReference type="InterPro" id="IPR049492">
    <property type="entry name" value="BD-FAE-like_dom"/>
</dbReference>
<evidence type="ECO:0000259" key="3">
    <source>
        <dbReference type="Pfam" id="PF20434"/>
    </source>
</evidence>
<dbReference type="NCBIfam" id="NF041556">
    <property type="entry name" value="tannase_B"/>
    <property type="match status" value="1"/>
</dbReference>
<keyword evidence="5" id="KW-1185">Reference proteome</keyword>
<accession>A0A1H8W122</accession>
<feature type="domain" description="BD-FAE-like" evidence="3">
    <location>
        <begin position="160"/>
        <end position="269"/>
    </location>
</feature>
<dbReference type="RefSeq" id="WP_218140665.1">
    <property type="nucleotide sequence ID" value="NZ_FODY01000013.1"/>
</dbReference>
<dbReference type="Pfam" id="PF20434">
    <property type="entry name" value="BD-FAE"/>
    <property type="match status" value="1"/>
</dbReference>
<organism evidence="4 5">
    <name type="scientific">Propionispora vibrioides</name>
    <dbReference type="NCBI Taxonomy" id="112903"/>
    <lineage>
        <taxon>Bacteria</taxon>
        <taxon>Bacillati</taxon>
        <taxon>Bacillota</taxon>
        <taxon>Negativicutes</taxon>
        <taxon>Selenomonadales</taxon>
        <taxon>Sporomusaceae</taxon>
        <taxon>Propionispora</taxon>
    </lineage>
</organism>
<dbReference type="AlphaFoldDB" id="A0A1H8W122"/>
<dbReference type="PROSITE" id="PS51257">
    <property type="entry name" value="PROKAR_LIPOPROTEIN"/>
    <property type="match status" value="1"/>
</dbReference>
<dbReference type="SUPFAM" id="SSF53474">
    <property type="entry name" value="alpha/beta-Hydrolases"/>
    <property type="match status" value="1"/>
</dbReference>
<sequence length="517" mass="55517">MKARTCWAMIMMLTSLTILSGCQGKAQLKPEQQSGYSLDFDANNFTEKTVTVDNKTITYRAYENLVYVKNPVDTNYEIMNIYIPKKYFEGKAIGNYTADTAPIFFPNTVGGYMPGTPGTIDRKPGGPPDRAPEGAPEGQPGVGPTGGAPDDGQNAAAIALAKGYVVAEAGARGRTTQNEQGQYTGKAPAAIVDLKAAVRYLRYNDKVMPGDAEKIISNGTSAGGALSALLGATGNSADYEPYLKELGAAAARDDVFAASAYCPITNLDHADAAYEWQFAGIQDYNNKMGGGAGTLTAEQTKLSQALKKLFPSYLNTLGLKTADGIALTLNSNGEGPFRDYLKSLVIASAQKALDSGTKLAGLKWITIKDGKVTDLDVVQYNRYIGRMKATPAFDDVNLATAENDEFGTATIKAQHFTQFAKDNSKAANASLADPTIIKLMNPMDYIGAKNTTTAHYWRIRYGSADNNTALAIPLILATKLQNSGYDTDFAVPWGIGHAGDYDLDELFTWMDRICQTK</sequence>
<keyword evidence="2" id="KW-0732">Signal</keyword>
<feature type="signal peptide" evidence="2">
    <location>
        <begin position="1"/>
        <end position="20"/>
    </location>
</feature>
<dbReference type="Gene3D" id="3.40.50.1820">
    <property type="entry name" value="alpha/beta hydrolase"/>
    <property type="match status" value="1"/>
</dbReference>
<name>A0A1H8W122_9FIRM</name>
<reference evidence="4 5" key="1">
    <citation type="submission" date="2016-10" db="EMBL/GenBank/DDBJ databases">
        <authorList>
            <person name="de Groot N.N."/>
        </authorList>
    </citation>
    <scope>NUCLEOTIDE SEQUENCE [LARGE SCALE GENOMIC DNA]</scope>
    <source>
        <strain evidence="4 5">DSM 13305</strain>
    </source>
</reference>
<dbReference type="Proteomes" id="UP000198847">
    <property type="component" value="Unassembled WGS sequence"/>
</dbReference>
<proteinExistence type="predicted"/>
<evidence type="ECO:0000313" key="5">
    <source>
        <dbReference type="Proteomes" id="UP000198847"/>
    </source>
</evidence>
<evidence type="ECO:0000256" key="2">
    <source>
        <dbReference type="SAM" id="SignalP"/>
    </source>
</evidence>
<dbReference type="STRING" id="112903.SAMN04490178_11370"/>
<feature type="region of interest" description="Disordered" evidence="1">
    <location>
        <begin position="114"/>
        <end position="152"/>
    </location>
</feature>
<dbReference type="InterPro" id="IPR029058">
    <property type="entry name" value="AB_hydrolase_fold"/>
</dbReference>
<feature type="chain" id="PRO_5038589203" description="BD-FAE-like domain-containing protein" evidence="2">
    <location>
        <begin position="21"/>
        <end position="517"/>
    </location>
</feature>
<dbReference type="EMBL" id="FODY01000013">
    <property type="protein sequence ID" value="SEP20868.1"/>
    <property type="molecule type" value="Genomic_DNA"/>
</dbReference>
<gene>
    <name evidence="4" type="ORF">SAMN04490178_11370</name>
</gene>
<dbReference type="InterPro" id="IPR048124">
    <property type="entry name" value="Tannase_B"/>
</dbReference>
<protein>
    <recommendedName>
        <fullName evidence="3">BD-FAE-like domain-containing protein</fullName>
    </recommendedName>
</protein>
<evidence type="ECO:0000256" key="1">
    <source>
        <dbReference type="SAM" id="MobiDB-lite"/>
    </source>
</evidence>